<keyword evidence="4 5" id="KW-0472">Membrane</keyword>
<feature type="domain" description="ABC transmembrane type-2" evidence="6">
    <location>
        <begin position="134"/>
        <end position="368"/>
    </location>
</feature>
<sequence length="368" mass="40583">MPKSYSQLRAAFALAKASLLAMLRSPTSIVFSLLFPIIFIIVFGSMVDTTIVPLKISLGQNSDTSNIIYESVKKIKNLTIVTNMPQDEAREALKKGRLTAILRIKKNPVFSQLPPYTILITSSPSSADAGVLLQTLLNNVVGSIDKAAFPSNASVAILHTKELPGRIYRKIDFILPGQLGLSLLMAGVFGSAFLLFNLRQSLVLKRLSATPVKRSYIILGEMLSRLSFHVLSFIIMVGLGYFAFNYTLVNGFLTFFEMLLFSLFGLVIFMGIGFIISGVIQNESSVAPTANTFILPQILLCGLFFPIENYPHGLQAFCNILPLTLFVDGLRKIGFEGAHIWQLPWQVIGLLIWATALSVVAVKLFKWE</sequence>
<evidence type="ECO:0000313" key="7">
    <source>
        <dbReference type="EMBL" id="MBV4359669.1"/>
    </source>
</evidence>
<feature type="transmembrane region" description="Helical" evidence="5">
    <location>
        <begin position="258"/>
        <end position="280"/>
    </location>
</feature>
<dbReference type="InterPro" id="IPR052902">
    <property type="entry name" value="ABC-2_transporter"/>
</dbReference>
<dbReference type="GO" id="GO:0140359">
    <property type="term" value="F:ABC-type transporter activity"/>
    <property type="evidence" value="ECO:0007669"/>
    <property type="project" value="InterPro"/>
</dbReference>
<protein>
    <submittedName>
        <fullName evidence="7">ABC transporter permease</fullName>
    </submittedName>
</protein>
<dbReference type="Proteomes" id="UP000812270">
    <property type="component" value="Unassembled WGS sequence"/>
</dbReference>
<name>A0A9E2SEK8_9BACT</name>
<dbReference type="Pfam" id="PF12698">
    <property type="entry name" value="ABC2_membrane_3"/>
    <property type="match status" value="1"/>
</dbReference>
<accession>A0A9E2SEK8</accession>
<dbReference type="PANTHER" id="PTHR43027:SF2">
    <property type="entry name" value="TRANSPORT PERMEASE PROTEIN"/>
    <property type="match status" value="1"/>
</dbReference>
<comment type="subcellular location">
    <subcellularLocation>
        <location evidence="1">Membrane</location>
        <topology evidence="1">Multi-pass membrane protein</topology>
    </subcellularLocation>
</comment>
<comment type="caution">
    <text evidence="7">The sequence shown here is derived from an EMBL/GenBank/DDBJ whole genome shotgun (WGS) entry which is preliminary data.</text>
</comment>
<keyword evidence="8" id="KW-1185">Reference proteome</keyword>
<feature type="transmembrane region" description="Helical" evidence="5">
    <location>
        <begin position="286"/>
        <end position="307"/>
    </location>
</feature>
<keyword evidence="2 5" id="KW-0812">Transmembrane</keyword>
<gene>
    <name evidence="7" type="ORF">KTO63_21035</name>
</gene>
<evidence type="ECO:0000256" key="5">
    <source>
        <dbReference type="SAM" id="Phobius"/>
    </source>
</evidence>
<evidence type="ECO:0000259" key="6">
    <source>
        <dbReference type="PROSITE" id="PS51012"/>
    </source>
</evidence>
<dbReference type="GO" id="GO:0016020">
    <property type="term" value="C:membrane"/>
    <property type="evidence" value="ECO:0007669"/>
    <property type="project" value="UniProtKB-SubCell"/>
</dbReference>
<dbReference type="PROSITE" id="PS51012">
    <property type="entry name" value="ABC_TM2"/>
    <property type="match status" value="1"/>
</dbReference>
<reference evidence="7" key="1">
    <citation type="submission" date="2021-06" db="EMBL/GenBank/DDBJ databases">
        <authorList>
            <person name="Huq M.A."/>
        </authorList>
    </citation>
    <scope>NUCLEOTIDE SEQUENCE</scope>
    <source>
        <strain evidence="7">MAH-26</strain>
    </source>
</reference>
<dbReference type="RefSeq" id="WP_217793924.1">
    <property type="nucleotide sequence ID" value="NZ_JAHSPG010000015.1"/>
</dbReference>
<dbReference type="InterPro" id="IPR047817">
    <property type="entry name" value="ABC2_TM_bact-type"/>
</dbReference>
<dbReference type="EMBL" id="JAHSPG010000015">
    <property type="protein sequence ID" value="MBV4359669.1"/>
    <property type="molecule type" value="Genomic_DNA"/>
</dbReference>
<feature type="transmembrane region" description="Helical" evidence="5">
    <location>
        <begin position="173"/>
        <end position="196"/>
    </location>
</feature>
<evidence type="ECO:0000256" key="2">
    <source>
        <dbReference type="ARBA" id="ARBA00022692"/>
    </source>
</evidence>
<proteinExistence type="predicted"/>
<organism evidence="7 8">
    <name type="scientific">Pinibacter aurantiacus</name>
    <dbReference type="NCBI Taxonomy" id="2851599"/>
    <lineage>
        <taxon>Bacteria</taxon>
        <taxon>Pseudomonadati</taxon>
        <taxon>Bacteroidota</taxon>
        <taxon>Chitinophagia</taxon>
        <taxon>Chitinophagales</taxon>
        <taxon>Chitinophagaceae</taxon>
        <taxon>Pinibacter</taxon>
    </lineage>
</organism>
<evidence type="ECO:0000256" key="1">
    <source>
        <dbReference type="ARBA" id="ARBA00004141"/>
    </source>
</evidence>
<keyword evidence="3 5" id="KW-1133">Transmembrane helix</keyword>
<evidence type="ECO:0000313" key="8">
    <source>
        <dbReference type="Proteomes" id="UP000812270"/>
    </source>
</evidence>
<evidence type="ECO:0000256" key="3">
    <source>
        <dbReference type="ARBA" id="ARBA00022989"/>
    </source>
</evidence>
<dbReference type="AlphaFoldDB" id="A0A9E2SEK8"/>
<dbReference type="InterPro" id="IPR013525">
    <property type="entry name" value="ABC2_TM"/>
</dbReference>
<feature type="transmembrane region" description="Helical" evidence="5">
    <location>
        <begin position="226"/>
        <end position="246"/>
    </location>
</feature>
<evidence type="ECO:0000256" key="4">
    <source>
        <dbReference type="ARBA" id="ARBA00023136"/>
    </source>
</evidence>
<feature type="transmembrane region" description="Helical" evidence="5">
    <location>
        <begin position="29"/>
        <end position="47"/>
    </location>
</feature>
<dbReference type="PANTHER" id="PTHR43027">
    <property type="entry name" value="DOXORUBICIN RESISTANCE ABC TRANSPORTER PERMEASE PROTEIN DRRC-RELATED"/>
    <property type="match status" value="1"/>
</dbReference>
<feature type="transmembrane region" description="Helical" evidence="5">
    <location>
        <begin position="343"/>
        <end position="365"/>
    </location>
</feature>